<comment type="similarity">
    <text evidence="1 6">Belongs to the peptidase S14 family.</text>
</comment>
<evidence type="ECO:0000256" key="5">
    <source>
        <dbReference type="ARBA" id="ARBA00022825"/>
    </source>
</evidence>
<dbReference type="EMBL" id="SDHW01000009">
    <property type="protein sequence ID" value="RXK57562.1"/>
    <property type="molecule type" value="Genomic_DNA"/>
</dbReference>
<keyword evidence="2" id="KW-0963">Cytoplasm</keyword>
<dbReference type="PRINTS" id="PR00127">
    <property type="entry name" value="CLPPROTEASEP"/>
</dbReference>
<keyword evidence="3" id="KW-0645">Protease</keyword>
<dbReference type="GO" id="GO:0004252">
    <property type="term" value="F:serine-type endopeptidase activity"/>
    <property type="evidence" value="ECO:0007669"/>
    <property type="project" value="InterPro"/>
</dbReference>
<evidence type="ECO:0000256" key="6">
    <source>
        <dbReference type="RuleBase" id="RU003567"/>
    </source>
</evidence>
<evidence type="ECO:0000256" key="3">
    <source>
        <dbReference type="ARBA" id="ARBA00022670"/>
    </source>
</evidence>
<dbReference type="OrthoDB" id="9806592at2"/>
<accession>A0A4Q1CDX2</accession>
<keyword evidence="5" id="KW-0720">Serine protease</keyword>
<dbReference type="GO" id="GO:0006515">
    <property type="term" value="P:protein quality control for misfolded or incompletely synthesized proteins"/>
    <property type="evidence" value="ECO:0007669"/>
    <property type="project" value="TreeGrafter"/>
</dbReference>
<evidence type="ECO:0000256" key="4">
    <source>
        <dbReference type="ARBA" id="ARBA00022801"/>
    </source>
</evidence>
<dbReference type="GO" id="GO:0051117">
    <property type="term" value="F:ATPase binding"/>
    <property type="evidence" value="ECO:0007669"/>
    <property type="project" value="TreeGrafter"/>
</dbReference>
<keyword evidence="7" id="KW-0175">Coiled coil</keyword>
<dbReference type="Proteomes" id="UP000290204">
    <property type="component" value="Unassembled WGS sequence"/>
</dbReference>
<proteinExistence type="inferred from homology"/>
<dbReference type="SUPFAM" id="SSF52096">
    <property type="entry name" value="ClpP/crotonase"/>
    <property type="match status" value="1"/>
</dbReference>
<dbReference type="InterPro" id="IPR001907">
    <property type="entry name" value="ClpP"/>
</dbReference>
<keyword evidence="4" id="KW-0378">Hydrolase</keyword>
<feature type="coiled-coil region" evidence="7">
    <location>
        <begin position="246"/>
        <end position="306"/>
    </location>
</feature>
<evidence type="ECO:0000256" key="2">
    <source>
        <dbReference type="ARBA" id="ARBA00022490"/>
    </source>
</evidence>
<evidence type="ECO:0000313" key="9">
    <source>
        <dbReference type="Proteomes" id="UP000290204"/>
    </source>
</evidence>
<evidence type="ECO:0000256" key="1">
    <source>
        <dbReference type="ARBA" id="ARBA00007039"/>
    </source>
</evidence>
<evidence type="ECO:0000256" key="7">
    <source>
        <dbReference type="SAM" id="Coils"/>
    </source>
</evidence>
<dbReference type="AlphaFoldDB" id="A0A4Q1CDX2"/>
<protein>
    <recommendedName>
        <fullName evidence="6">ATP-dependent Clp protease proteolytic subunit</fullName>
    </recommendedName>
</protein>
<dbReference type="Pfam" id="PF00574">
    <property type="entry name" value="CLP_protease"/>
    <property type="match status" value="1"/>
</dbReference>
<dbReference type="InterPro" id="IPR029045">
    <property type="entry name" value="ClpP/crotonase-like_dom_sf"/>
</dbReference>
<dbReference type="Gene3D" id="3.90.226.10">
    <property type="entry name" value="2-enoyl-CoA Hydratase, Chain A, domain 1"/>
    <property type="match status" value="1"/>
</dbReference>
<name>A0A4Q1CDX2_9BACT</name>
<comment type="caution">
    <text evidence="8">The sequence shown here is derived from an EMBL/GenBank/DDBJ whole genome shotgun (WGS) entry which is preliminary data.</text>
</comment>
<reference evidence="8 9" key="1">
    <citation type="submission" date="2019-01" db="EMBL/GenBank/DDBJ databases">
        <title>Lacibacter sp. strain TTM-7.</title>
        <authorList>
            <person name="Chen W.-M."/>
        </authorList>
    </citation>
    <scope>NUCLEOTIDE SEQUENCE [LARGE SCALE GENOMIC DNA]</scope>
    <source>
        <strain evidence="8 9">TTM-7</strain>
    </source>
</reference>
<sequence>MQKFFVTNKLNDNTAEILVYGYIGMDDVTASDFVKELRSLEKQYTNVNIRINSGGGSIFEGFTMYNAVKSSKAWIETYVDGVAASMGTVLALSGRKVHMSKVARFMTHRASGFAIGNADEMRQNAELLEGLENSICAVYASKTGKSVEDCKKKYLGNADKWFSAEEALAEKLIDSVYDSDPVEVPKNASTEKEMWNAYNNRFAAVLNPQNENQNMKQLFLSPAAMTALGLADNAESTAVDTKIADLVAKAAKVDDLQNKLTTAENAKTAAETAKADAETKLANLQKQTTEKEVEDLLNKAKDDKKVTVDGANKLKEQFKDNPAGLKAVLDVMLPQQSIVKNLKNEGGKELAELSWSELDKQGKLDALKAADKNAYYDKFKEEFGKPHNEDKR</sequence>
<dbReference type="CDD" id="cd07016">
    <property type="entry name" value="S14_ClpP_1"/>
    <property type="match status" value="1"/>
</dbReference>
<dbReference type="GO" id="GO:0004176">
    <property type="term" value="F:ATP-dependent peptidase activity"/>
    <property type="evidence" value="ECO:0007669"/>
    <property type="project" value="InterPro"/>
</dbReference>
<evidence type="ECO:0000313" key="8">
    <source>
        <dbReference type="EMBL" id="RXK57562.1"/>
    </source>
</evidence>
<dbReference type="NCBIfam" id="NF045542">
    <property type="entry name" value="Clp_rel_HeadMat"/>
    <property type="match status" value="1"/>
</dbReference>
<dbReference type="GO" id="GO:0009368">
    <property type="term" value="C:endopeptidase Clp complex"/>
    <property type="evidence" value="ECO:0007669"/>
    <property type="project" value="TreeGrafter"/>
</dbReference>
<organism evidence="8 9">
    <name type="scientific">Lacibacter luteus</name>
    <dbReference type="NCBI Taxonomy" id="2508719"/>
    <lineage>
        <taxon>Bacteria</taxon>
        <taxon>Pseudomonadati</taxon>
        <taxon>Bacteroidota</taxon>
        <taxon>Chitinophagia</taxon>
        <taxon>Chitinophagales</taxon>
        <taxon>Chitinophagaceae</taxon>
        <taxon>Lacibacter</taxon>
    </lineage>
</organism>
<keyword evidence="9" id="KW-1185">Reference proteome</keyword>
<dbReference type="InterPro" id="IPR023562">
    <property type="entry name" value="ClpP/TepA"/>
</dbReference>
<dbReference type="PANTHER" id="PTHR10381">
    <property type="entry name" value="ATP-DEPENDENT CLP PROTEASE PROTEOLYTIC SUBUNIT"/>
    <property type="match status" value="1"/>
</dbReference>
<dbReference type="PANTHER" id="PTHR10381:SF70">
    <property type="entry name" value="ATP-DEPENDENT CLP PROTEASE PROTEOLYTIC SUBUNIT"/>
    <property type="match status" value="1"/>
</dbReference>
<dbReference type="RefSeq" id="WP_129132814.1">
    <property type="nucleotide sequence ID" value="NZ_SDHW01000009.1"/>
</dbReference>
<gene>
    <name evidence="8" type="ORF">ESA94_20400</name>
</gene>